<dbReference type="PANTHER" id="PTHR35106">
    <property type="entry name" value="BNAA07G25190D PROTEIN"/>
    <property type="match status" value="1"/>
</dbReference>
<keyword evidence="2" id="KW-1185">Reference proteome</keyword>
<dbReference type="AlphaFoldDB" id="A0A2V3J1H3"/>
<dbReference type="EMBL" id="NBIV01000015">
    <property type="protein sequence ID" value="PXF48266.1"/>
    <property type="molecule type" value="Genomic_DNA"/>
</dbReference>
<protein>
    <submittedName>
        <fullName evidence="1">Uncharacterized protein</fullName>
    </submittedName>
</protein>
<evidence type="ECO:0000313" key="2">
    <source>
        <dbReference type="Proteomes" id="UP000247409"/>
    </source>
</evidence>
<dbReference type="Proteomes" id="UP000247409">
    <property type="component" value="Unassembled WGS sequence"/>
</dbReference>
<comment type="caution">
    <text evidence="1">The sequence shown here is derived from an EMBL/GenBank/DDBJ whole genome shotgun (WGS) entry which is preliminary data.</text>
</comment>
<accession>A0A2V3J1H3</accession>
<evidence type="ECO:0000313" key="1">
    <source>
        <dbReference type="EMBL" id="PXF48266.1"/>
    </source>
</evidence>
<organism evidence="1 2">
    <name type="scientific">Gracilariopsis chorda</name>
    <dbReference type="NCBI Taxonomy" id="448386"/>
    <lineage>
        <taxon>Eukaryota</taxon>
        <taxon>Rhodophyta</taxon>
        <taxon>Florideophyceae</taxon>
        <taxon>Rhodymeniophycidae</taxon>
        <taxon>Gracilariales</taxon>
        <taxon>Gracilariaceae</taxon>
        <taxon>Gracilariopsis</taxon>
    </lineage>
</organism>
<dbReference type="PANTHER" id="PTHR35106:SF1">
    <property type="entry name" value="CHORD DOMAIN-CONTAINING PROTEIN"/>
    <property type="match status" value="1"/>
</dbReference>
<dbReference type="OrthoDB" id="73371at2759"/>
<sequence>MEKKNRIHGHHFAFAKAIAVKRNGSAFVKATSQTAHVNERILHSFPVATRKAHMRVNASATLLRVCRICKKQFDPKQNGPHSCQRHTCTFSGRLLRVEPTETSDLTFFYDCCGATDVDAPGCTFGCHESYDD</sequence>
<name>A0A2V3J1H3_9FLOR</name>
<reference evidence="1 2" key="1">
    <citation type="journal article" date="2018" name="Mol. Biol. Evol.">
        <title>Analysis of the draft genome of the red seaweed Gracilariopsis chorda provides insights into genome size evolution in Rhodophyta.</title>
        <authorList>
            <person name="Lee J."/>
            <person name="Yang E.C."/>
            <person name="Graf L."/>
            <person name="Yang J.H."/>
            <person name="Qiu H."/>
            <person name="Zel Zion U."/>
            <person name="Chan C.X."/>
            <person name="Stephens T.G."/>
            <person name="Weber A.P.M."/>
            <person name="Boo G.H."/>
            <person name="Boo S.M."/>
            <person name="Kim K.M."/>
            <person name="Shin Y."/>
            <person name="Jung M."/>
            <person name="Lee S.J."/>
            <person name="Yim H.S."/>
            <person name="Lee J.H."/>
            <person name="Bhattacharya D."/>
            <person name="Yoon H.S."/>
        </authorList>
    </citation>
    <scope>NUCLEOTIDE SEQUENCE [LARGE SCALE GENOMIC DNA]</scope>
    <source>
        <strain evidence="1 2">SKKU-2015</strain>
        <tissue evidence="1">Whole body</tissue>
    </source>
</reference>
<proteinExistence type="predicted"/>
<gene>
    <name evidence="1" type="ORF">BWQ96_01955</name>
</gene>